<accession>A0ABQ2D309</accession>
<evidence type="ECO:0000313" key="2">
    <source>
        <dbReference type="Proteomes" id="UP000632222"/>
    </source>
</evidence>
<protein>
    <recommendedName>
        <fullName evidence="3">DUF4224 domain-containing protein</fullName>
    </recommendedName>
</protein>
<dbReference type="EMBL" id="BMOD01000012">
    <property type="protein sequence ID" value="GGJ42490.1"/>
    <property type="molecule type" value="Genomic_DNA"/>
</dbReference>
<reference evidence="2" key="1">
    <citation type="journal article" date="2019" name="Int. J. Syst. Evol. Microbiol.">
        <title>The Global Catalogue of Microorganisms (GCM) 10K type strain sequencing project: providing services to taxonomists for standard genome sequencing and annotation.</title>
        <authorList>
            <consortium name="The Broad Institute Genomics Platform"/>
            <consortium name="The Broad Institute Genome Sequencing Center for Infectious Disease"/>
            <person name="Wu L."/>
            <person name="Ma J."/>
        </authorList>
    </citation>
    <scope>NUCLEOTIDE SEQUENCE [LARGE SCALE GENOMIC DNA]</scope>
    <source>
        <strain evidence="2">JCM 14370</strain>
    </source>
</reference>
<dbReference type="Proteomes" id="UP000632222">
    <property type="component" value="Unassembled WGS sequence"/>
</dbReference>
<comment type="caution">
    <text evidence="1">The sequence shown here is derived from an EMBL/GenBank/DDBJ whole genome shotgun (WGS) entry which is preliminary data.</text>
</comment>
<evidence type="ECO:0000313" key="1">
    <source>
        <dbReference type="EMBL" id="GGJ42490.1"/>
    </source>
</evidence>
<name>A0ABQ2D309_9DEIO</name>
<dbReference type="RefSeq" id="WP_189003873.1">
    <property type="nucleotide sequence ID" value="NZ_BMOD01000012.1"/>
</dbReference>
<keyword evidence="2" id="KW-1185">Reference proteome</keyword>
<sequence>MDTPISAPETGTLATLLTPKEIIRMQRKYPTLEECCTETGYEFASLRARTIRLNTRWKYERKADVPAVQDSWGY</sequence>
<organism evidence="1 2">
    <name type="scientific">Deinococcus roseus</name>
    <dbReference type="NCBI Taxonomy" id="392414"/>
    <lineage>
        <taxon>Bacteria</taxon>
        <taxon>Thermotogati</taxon>
        <taxon>Deinococcota</taxon>
        <taxon>Deinococci</taxon>
        <taxon>Deinococcales</taxon>
        <taxon>Deinococcaceae</taxon>
        <taxon>Deinococcus</taxon>
    </lineage>
</organism>
<gene>
    <name evidence="1" type="ORF">GCM10008938_30770</name>
</gene>
<proteinExistence type="predicted"/>
<evidence type="ECO:0008006" key="3">
    <source>
        <dbReference type="Google" id="ProtNLM"/>
    </source>
</evidence>